<accession>Q461T0</accession>
<dbReference type="Proteomes" id="UP000207582">
    <property type="component" value="Segment"/>
</dbReference>
<dbReference type="GeneID" id="5142061"/>
<name>Q461T0_9ABAC</name>
<organism evidence="2 3">
    <name type="scientific">Trichoplusia ni single nucleopolyhedrovirus</name>
    <dbReference type="NCBI Taxonomy" id="332054"/>
    <lineage>
        <taxon>Viruses</taxon>
        <taxon>Viruses incertae sedis</taxon>
        <taxon>Naldaviricetes</taxon>
        <taxon>Lefavirales</taxon>
        <taxon>Baculoviridae</taxon>
        <taxon>Alphabaculovirus</taxon>
        <taxon>Alphabaculovirus trini</taxon>
    </lineage>
</organism>
<keyword evidence="1" id="KW-0812">Transmembrane</keyword>
<keyword evidence="1" id="KW-0472">Membrane</keyword>
<dbReference type="InterPro" id="IPR019426">
    <property type="entry name" value="7TM_GPCR_serpentine_rcpt_Srv"/>
</dbReference>
<feature type="transmembrane region" description="Helical" evidence="1">
    <location>
        <begin position="873"/>
        <end position="897"/>
    </location>
</feature>
<dbReference type="OrthoDB" id="6830at10239"/>
<reference evidence="2 3" key="1">
    <citation type="journal article" date="2005" name="Virology">
        <title>Sequence analysis of the complete genome of Trichoplusia ni single nucleopolyhedrovirus and the identification of a baculoviral photolyase gene.</title>
        <authorList>
            <person name="Willis L.G."/>
            <person name="Seipp R."/>
            <person name="Siepp R."/>
            <person name="Stewart T.M."/>
            <person name="Erlandson M.A."/>
            <person name="Theilmann D.A."/>
        </authorList>
    </citation>
    <scope>NUCLEOTIDE SEQUENCE [LARGE SCALE GENOMIC DNA]</scope>
</reference>
<dbReference type="RefSeq" id="YP_309025.1">
    <property type="nucleotide sequence ID" value="NC_007383.1"/>
</dbReference>
<proteinExistence type="predicted"/>
<evidence type="ECO:0000313" key="3">
    <source>
        <dbReference type="Proteomes" id="UP000207582"/>
    </source>
</evidence>
<evidence type="ECO:0000256" key="1">
    <source>
        <dbReference type="SAM" id="Phobius"/>
    </source>
</evidence>
<dbReference type="KEGG" id="vg:5142061"/>
<dbReference type="EMBL" id="DQ017380">
    <property type="protein sequence ID" value="AAZ67506.1"/>
    <property type="molecule type" value="Genomic_DNA"/>
</dbReference>
<dbReference type="Pfam" id="PF10323">
    <property type="entry name" value="7TM_GPCR_Srv"/>
    <property type="match status" value="1"/>
</dbReference>
<sequence length="954" mass="111358">MVVYSIIATIIFLPTILCIDYSNYDKSKMNKLLISCVRAKFANFECNAKKLVDNFNDQDFLFNTPSEIERYMVWLQLMSRMQEYDAQASLLDSMAKFNRKIALIDRRISRKMQIVASNLFELTSDLYVRNVNSANMQKTFVSFHELCSSFIMWNDRQFKTCLVAYASIREIFEKNIKIAKLIDRAAVQLSRIALEHPLMVMSKTEIKQDIYMCYVSKFNNLVVSGNRINYDDSKFDKSLYEKIEDVMYPFETRFDVGPIRVFLHHNITRNDVLIKISHEMNTVYQDFIDFYRRLQIQHRHNLTDIDMYVHNDRKQYVRLGPYWNYGVNNGGITQYVHDRRVIRAHVFFRDYEHDDLPNAYGHEFHHCLLFTLQARFMPKWYIEGAADRFGNRDCFWRDHEGLKAYRNTTIAEIVKADYDSNILYSMGSALVSFLYEIKPNILRKMILKQNYTIDIDSALENEFNVFKINRIAKCDKINSKDAFVVDNNKNTVQEQYLQMIDNRTFATCHNYIQIDFDDCAFILTPYRLIKQNRNRRSDNKIEKIVAQYEIKTNREPVSQFDFEYLQKGLVKMAVRYMMPNGAVDHHNVLEKFFNIDNNYWYNGVSSCRNDTRALIRLGRASSFWSRLLPFASIQSSSTAAAESQETELLKNLMNRVDACQVFVAPPNINSNQSLRTFANNVARLRNEKISLQNLFRPVDLRNNTLVHLAAIFNQPYFERLFSVSGRVSKSLFTSVLNIDRNSPIDLYYYTKKYIERFNFNPDKYCFSYVVKKSTLEYKPINVIFNATRNIIPPRSRLLPATTTTTSTVTPASIPAVIGPKLYPSTIPFTVSTPTTTPLSIVIDENDIFSKVKNSSSNGHEEDNKTIVSIILKYFIVFLGVLCIILILVNIALTIILVKFISKHSNNKSNRKNKTINILTKINFILIVATNVMSVYLIKINKFYSNIRVNYLSTL</sequence>
<keyword evidence="3" id="KW-1185">Reference proteome</keyword>
<evidence type="ECO:0000313" key="2">
    <source>
        <dbReference type="EMBL" id="AAZ67506.1"/>
    </source>
</evidence>
<keyword evidence="1" id="KW-1133">Transmembrane helix</keyword>
<protein>
    <submittedName>
        <fullName evidence="2">Orf136</fullName>
    </submittedName>
</protein>
<feature type="transmembrane region" description="Helical" evidence="1">
    <location>
        <begin position="917"/>
        <end position="937"/>
    </location>
</feature>